<keyword evidence="1" id="KW-0224">Dipeptidase</keyword>
<dbReference type="EC" id="3.4.-.-" evidence="1"/>
<reference evidence="2 3" key="1">
    <citation type="journal article" date="2007" name="Nat. Biotechnol.">
        <title>Genome sequence and identification of candidate vaccine antigens from the animal pathogen Dichelobacter nodosus.</title>
        <authorList>
            <person name="Myers G.S."/>
            <person name="Parker D."/>
            <person name="Al-Hasani K."/>
            <person name="Kennan R.M."/>
            <person name="Seemann T."/>
            <person name="Ren Q."/>
            <person name="Badger J.H."/>
            <person name="Selengut J.D."/>
            <person name="Deboy R.T."/>
            <person name="Tettelin H."/>
            <person name="Boyce J.D."/>
            <person name="McCarl V.P."/>
            <person name="Han X."/>
            <person name="Nelson W.C."/>
            <person name="Madupu R."/>
            <person name="Mohamoud Y."/>
            <person name="Holley T."/>
            <person name="Fedorova N."/>
            <person name="Khouri H."/>
            <person name="Bottomley S.P."/>
            <person name="Whittington R.J."/>
            <person name="Adler B."/>
            <person name="Songer J.G."/>
            <person name="Rood J.I."/>
            <person name="Paulsen I.T."/>
        </authorList>
    </citation>
    <scope>NUCLEOTIDE SEQUENCE [LARGE SCALE GENOMIC DNA]</scope>
    <source>
        <strain evidence="2 3">VCS1703A</strain>
    </source>
</reference>
<dbReference type="Proteomes" id="UP000000248">
    <property type="component" value="Chromosome"/>
</dbReference>
<dbReference type="GO" id="GO:0070004">
    <property type="term" value="F:cysteine-type exopeptidase activity"/>
    <property type="evidence" value="ECO:0007669"/>
    <property type="project" value="InterPro"/>
</dbReference>
<dbReference type="eggNOG" id="COG4690">
    <property type="taxonomic scope" value="Bacteria"/>
</dbReference>
<dbReference type="GO" id="GO:0006508">
    <property type="term" value="P:proteolysis"/>
    <property type="evidence" value="ECO:0007669"/>
    <property type="project" value="UniProtKB-KW"/>
</dbReference>
<sequence>MEDRNRSRTYSGIKLLNPNANIKYTDTHYELLQSSDRKISIVDVMNLQRNRFEHLPEFKPSDKAPSVTYNARGRYAITDLKDRAVYKYPLGNEYVLEGHIYQLSDKLPQNTNSVLWLATGLTRSAPYLPYYGNITDTYSAYKNSQSTKYDENSWYWVAANIDKMAFDYPDLFGNSVLEKWQAMEKTFIEEQAELNKLPEVSAEKATETSMARAEKVFKEMKALEAEMTEKITEKTGKAPIKAGE</sequence>
<keyword evidence="3" id="KW-1185">Reference proteome</keyword>
<comment type="catalytic activity">
    <reaction evidence="1">
        <text>an L-aminoacyl-L-amino acid + H2O = 2 an L-alpha-amino acid</text>
        <dbReference type="Rhea" id="RHEA:48940"/>
        <dbReference type="ChEBI" id="CHEBI:15377"/>
        <dbReference type="ChEBI" id="CHEBI:59869"/>
        <dbReference type="ChEBI" id="CHEBI:77460"/>
    </reaction>
</comment>
<evidence type="ECO:0000256" key="1">
    <source>
        <dbReference type="RuleBase" id="RU364089"/>
    </source>
</evidence>
<proteinExistence type="inferred from homology"/>
<dbReference type="KEGG" id="dno:DNO_0944"/>
<evidence type="ECO:0000313" key="3">
    <source>
        <dbReference type="Proteomes" id="UP000000248"/>
    </source>
</evidence>
<dbReference type="InterPro" id="IPR005322">
    <property type="entry name" value="Peptidase_C69"/>
</dbReference>
<dbReference type="Pfam" id="PF03577">
    <property type="entry name" value="Peptidase_C69"/>
    <property type="match status" value="1"/>
</dbReference>
<gene>
    <name evidence="2" type="ordered locus">DNO_0944</name>
</gene>
<dbReference type="HOGENOM" id="CLU_1136637_0_0_6"/>
<dbReference type="GO" id="GO:0016805">
    <property type="term" value="F:dipeptidase activity"/>
    <property type="evidence" value="ECO:0007669"/>
    <property type="project" value="UniProtKB-KW"/>
</dbReference>
<organism evidence="2 3">
    <name type="scientific">Dichelobacter nodosus (strain VCS1703A)</name>
    <dbReference type="NCBI Taxonomy" id="246195"/>
    <lineage>
        <taxon>Bacteria</taxon>
        <taxon>Pseudomonadati</taxon>
        <taxon>Pseudomonadota</taxon>
        <taxon>Gammaproteobacteria</taxon>
        <taxon>Cardiobacteriales</taxon>
        <taxon>Cardiobacteriaceae</taxon>
        <taxon>Dichelobacter</taxon>
    </lineage>
</organism>
<dbReference type="AlphaFoldDB" id="A5EY41"/>
<keyword evidence="1" id="KW-0645">Protease</keyword>
<protein>
    <recommendedName>
        <fullName evidence="1">Dipeptidase</fullName>
        <ecNumber evidence="1">3.4.-.-</ecNumber>
    </recommendedName>
</protein>
<accession>A5EY41</accession>
<comment type="similarity">
    <text evidence="1">Belongs to the peptidase C69 family.</text>
</comment>
<name>A5EY41_DICNV</name>
<keyword evidence="1" id="KW-0378">Hydrolase</keyword>
<dbReference type="EMBL" id="CP000513">
    <property type="protein sequence ID" value="ABQ13620.1"/>
    <property type="molecule type" value="Genomic_DNA"/>
</dbReference>
<evidence type="ECO:0000313" key="2">
    <source>
        <dbReference type="EMBL" id="ABQ13620.1"/>
    </source>
</evidence>
<dbReference type="STRING" id="246195.DNO_0944"/>